<keyword evidence="3" id="KW-1185">Reference proteome</keyword>
<evidence type="ECO:0000313" key="3">
    <source>
        <dbReference type="Proteomes" id="UP000005143"/>
    </source>
</evidence>
<sequence>MGPDVDKRRHRQPVSARGASSIASLRRQAPDGPADDGPAASGYEPEREQDRFGRHRAAIDRSLGWAEAAAARGDYQDALGWLAVVEAVGPPLTEQQLRLRSAWLTRLIAEGPGGPGTGPQST</sequence>
<feature type="region of interest" description="Disordered" evidence="1">
    <location>
        <begin position="1"/>
        <end position="54"/>
    </location>
</feature>
<evidence type="ECO:0000256" key="1">
    <source>
        <dbReference type="SAM" id="MobiDB-lite"/>
    </source>
</evidence>
<dbReference type="AlphaFoldDB" id="H0E190"/>
<comment type="caution">
    <text evidence="2">The sequence shown here is derived from an EMBL/GenBank/DDBJ whole genome shotgun (WGS) entry which is preliminary data.</text>
</comment>
<reference evidence="2 3" key="1">
    <citation type="journal article" date="2013" name="Biodegradation">
        <title>Quantitative proteomic analysis of ibuprofen-degrading Patulibacter sp. strain I11.</title>
        <authorList>
            <person name="Almeida B."/>
            <person name="Kjeldal H."/>
            <person name="Lolas I."/>
            <person name="Knudsen A.D."/>
            <person name="Carvalho G."/>
            <person name="Nielsen K.L."/>
            <person name="Barreto Crespo M.T."/>
            <person name="Stensballe A."/>
            <person name="Nielsen J.L."/>
        </authorList>
    </citation>
    <scope>NUCLEOTIDE SEQUENCE [LARGE SCALE GENOMIC DNA]</scope>
    <source>
        <strain evidence="2 3">I11</strain>
    </source>
</reference>
<gene>
    <name evidence="2" type="ORF">PAI11_05520</name>
</gene>
<evidence type="ECO:0000313" key="2">
    <source>
        <dbReference type="EMBL" id="EHN12529.1"/>
    </source>
</evidence>
<name>H0E190_9ACTN</name>
<dbReference type="EMBL" id="AGUD01000019">
    <property type="protein sequence ID" value="EHN12529.1"/>
    <property type="molecule type" value="Genomic_DNA"/>
</dbReference>
<organism evidence="2 3">
    <name type="scientific">Patulibacter medicamentivorans</name>
    <dbReference type="NCBI Taxonomy" id="1097667"/>
    <lineage>
        <taxon>Bacteria</taxon>
        <taxon>Bacillati</taxon>
        <taxon>Actinomycetota</taxon>
        <taxon>Thermoleophilia</taxon>
        <taxon>Solirubrobacterales</taxon>
        <taxon>Patulibacteraceae</taxon>
        <taxon>Patulibacter</taxon>
    </lineage>
</organism>
<proteinExistence type="predicted"/>
<accession>H0E190</accession>
<feature type="compositionally biased region" description="Low complexity" evidence="1">
    <location>
        <begin position="30"/>
        <end position="42"/>
    </location>
</feature>
<protein>
    <submittedName>
        <fullName evidence="2">Uncharacterized protein</fullName>
    </submittedName>
</protein>
<dbReference type="Proteomes" id="UP000005143">
    <property type="component" value="Unassembled WGS sequence"/>
</dbReference>